<dbReference type="PIRSF" id="PIRSF005243">
    <property type="entry name" value="ROO"/>
    <property type="match status" value="1"/>
</dbReference>
<comment type="cofactor">
    <cofactor evidence="1">
        <name>Fe cation</name>
        <dbReference type="ChEBI" id="CHEBI:24875"/>
    </cofactor>
</comment>
<dbReference type="Proteomes" id="UP001628156">
    <property type="component" value="Unassembled WGS sequence"/>
</dbReference>
<dbReference type="InterPro" id="IPR036866">
    <property type="entry name" value="RibonucZ/Hydroxyglut_hydro"/>
</dbReference>
<sequence>MQNLAVKVVDNLYWVGAFDFDLRTFDVIVPTPFGTTYNSFLLTTNDGNVLFETVKEPFHQEHLERIENVIGKKGQINYIILNHTEPDHSGSLNHILEKYPNATIIATVAALNNLKFISHISPEVKTVCSIKLKNLQVGEYHLKFLIQPFLHWPDTMMTVIEELKVLLPCDFFAVHYAEPKLFDDQIEGKEHIFEKLYRHYFDAVMSPFKSSVLKGVQLVETQMGFPVEELQVICCSHGLIIRKDIKKIIEKYKEWSQPQILKNKVVVVYGSAYGYTKLMTNKIVEGIKSIGVEVIVYNIVNTTITEILNDFKDAKGLLLGSPTIVGDATPPFYDLLGRLNPFMHGNRLIQCFGSFGWSGEGVKNLIPRIQQLKVKEVNKPLSIRFRPTKEQEIECFNWGKDFGSKVIDHNH</sequence>
<dbReference type="Pfam" id="PF00258">
    <property type="entry name" value="Flavodoxin_1"/>
    <property type="match status" value="1"/>
</dbReference>
<proteinExistence type="predicted"/>
<dbReference type="Pfam" id="PF19583">
    <property type="entry name" value="ODP"/>
    <property type="match status" value="1"/>
</dbReference>
<dbReference type="InterPro" id="IPR045761">
    <property type="entry name" value="ODP_dom"/>
</dbReference>
<dbReference type="SUPFAM" id="SSF56281">
    <property type="entry name" value="Metallo-hydrolase/oxidoreductase"/>
    <property type="match status" value="1"/>
</dbReference>
<dbReference type="Gene3D" id="3.40.50.360">
    <property type="match status" value="1"/>
</dbReference>
<gene>
    <name evidence="6" type="ORF">ENUP19_0252G0099</name>
</gene>
<evidence type="ECO:0000256" key="3">
    <source>
        <dbReference type="ARBA" id="ARBA00022982"/>
    </source>
</evidence>
<dbReference type="InterPro" id="IPR029039">
    <property type="entry name" value="Flavoprotein-like_sf"/>
</dbReference>
<dbReference type="PANTHER" id="PTHR32145">
    <property type="entry name" value="DIFLAVIN FLAVOPROTEIN A 2-RELATED"/>
    <property type="match status" value="1"/>
</dbReference>
<dbReference type="PROSITE" id="PS50902">
    <property type="entry name" value="FLAVODOXIN_LIKE"/>
    <property type="match status" value="1"/>
</dbReference>
<evidence type="ECO:0000259" key="5">
    <source>
        <dbReference type="PROSITE" id="PS50902"/>
    </source>
</evidence>
<dbReference type="SMART" id="SM00849">
    <property type="entry name" value="Lactamase_B"/>
    <property type="match status" value="1"/>
</dbReference>
<protein>
    <recommendedName>
        <fullName evidence="5">Flavodoxin-like domain-containing protein</fullName>
    </recommendedName>
</protein>
<evidence type="ECO:0000256" key="4">
    <source>
        <dbReference type="ARBA" id="ARBA00023004"/>
    </source>
</evidence>
<comment type="caution">
    <text evidence="6">The sequence shown here is derived from an EMBL/GenBank/DDBJ whole genome shotgun (WGS) entry which is preliminary data.</text>
</comment>
<dbReference type="SUPFAM" id="SSF52218">
    <property type="entry name" value="Flavoproteins"/>
    <property type="match status" value="1"/>
</dbReference>
<dbReference type="InterPro" id="IPR008254">
    <property type="entry name" value="Flavodoxin/NO_synth"/>
</dbReference>
<keyword evidence="7" id="KW-1185">Reference proteome</keyword>
<dbReference type="CDD" id="cd07709">
    <property type="entry name" value="flavodiiron_proteins_MBL-fold"/>
    <property type="match status" value="1"/>
</dbReference>
<evidence type="ECO:0000256" key="2">
    <source>
        <dbReference type="ARBA" id="ARBA00022448"/>
    </source>
</evidence>
<evidence type="ECO:0000256" key="1">
    <source>
        <dbReference type="ARBA" id="ARBA00001962"/>
    </source>
</evidence>
<dbReference type="InterPro" id="IPR051285">
    <property type="entry name" value="NADH_oxidoreductase_modular"/>
</dbReference>
<dbReference type="Gene3D" id="3.60.15.10">
    <property type="entry name" value="Ribonuclease Z/Hydroxyacylglutathione hydrolase-like"/>
    <property type="match status" value="1"/>
</dbReference>
<evidence type="ECO:0000313" key="7">
    <source>
        <dbReference type="Proteomes" id="UP001628156"/>
    </source>
</evidence>
<dbReference type="EMBL" id="BAAFRS010000252">
    <property type="protein sequence ID" value="GAB1225459.1"/>
    <property type="molecule type" value="Genomic_DNA"/>
</dbReference>
<feature type="domain" description="Flavodoxin-like" evidence="5">
    <location>
        <begin position="265"/>
        <end position="403"/>
    </location>
</feature>
<evidence type="ECO:0000313" key="6">
    <source>
        <dbReference type="EMBL" id="GAB1225459.1"/>
    </source>
</evidence>
<keyword evidence="4" id="KW-0408">Iron</keyword>
<keyword evidence="2" id="KW-0813">Transport</keyword>
<organism evidence="6 7">
    <name type="scientific">Entamoeba nuttalli</name>
    <dbReference type="NCBI Taxonomy" id="412467"/>
    <lineage>
        <taxon>Eukaryota</taxon>
        <taxon>Amoebozoa</taxon>
        <taxon>Evosea</taxon>
        <taxon>Archamoebae</taxon>
        <taxon>Mastigamoebida</taxon>
        <taxon>Entamoebidae</taxon>
        <taxon>Entamoeba</taxon>
    </lineage>
</organism>
<dbReference type="PANTHER" id="PTHR32145:SF11">
    <property type="entry name" value="DIFLAVIN FLAVOPROTEIN A 2-RELATED"/>
    <property type="match status" value="1"/>
</dbReference>
<name>A0ABQ0DRI6_9EUKA</name>
<dbReference type="InterPro" id="IPR001279">
    <property type="entry name" value="Metallo-B-lactamas"/>
</dbReference>
<reference evidence="6 7" key="1">
    <citation type="journal article" date="2019" name="PLoS Negl. Trop. Dis.">
        <title>Whole genome sequencing of Entamoeba nuttalli reveals mammalian host-related molecular signatures and a novel octapeptide-repeat surface protein.</title>
        <authorList>
            <person name="Tanaka M."/>
            <person name="Makiuchi T."/>
            <person name="Komiyama T."/>
            <person name="Shiina T."/>
            <person name="Osaki K."/>
            <person name="Tachibana H."/>
        </authorList>
    </citation>
    <scope>NUCLEOTIDE SEQUENCE [LARGE SCALE GENOMIC DNA]</scope>
    <source>
        <strain evidence="6 7">P19-061405</strain>
    </source>
</reference>
<keyword evidence="3" id="KW-0249">Electron transport</keyword>
<accession>A0ABQ0DRI6</accession>
<dbReference type="InterPro" id="IPR016440">
    <property type="entry name" value="Rubredoxin-O_OxRdtase"/>
</dbReference>